<evidence type="ECO:0000313" key="4">
    <source>
        <dbReference type="Proteomes" id="UP001175353"/>
    </source>
</evidence>
<sequence>MSRLPAKSRPSNVRAQTFVPLSGAYAFRARPHNNEYMVAVDSNMKRARQEVNPSQDSVSAFTLRHSAPEITADQVKTTASKRGLTVMGDHVNDFQRAPAY</sequence>
<dbReference type="EMBL" id="JAUJLE010000159">
    <property type="protein sequence ID" value="KAK0973696.1"/>
    <property type="molecule type" value="Genomic_DNA"/>
</dbReference>
<protein>
    <submittedName>
        <fullName evidence="1">Uncharacterized protein</fullName>
    </submittedName>
</protein>
<reference evidence="1" key="1">
    <citation type="submission" date="2021-12" db="EMBL/GenBank/DDBJ databases">
        <title>Black yeast isolated from Biological Soil Crust.</title>
        <authorList>
            <person name="Kurbessoian T."/>
        </authorList>
    </citation>
    <scope>NUCLEOTIDE SEQUENCE</scope>
    <source>
        <strain evidence="1">CCFEE 5208</strain>
    </source>
</reference>
<dbReference type="Proteomes" id="UP001168146">
    <property type="component" value="Unassembled WGS sequence"/>
</dbReference>
<dbReference type="EMBL" id="JASUXU010000022">
    <property type="protein sequence ID" value="KAK0321005.1"/>
    <property type="molecule type" value="Genomic_DNA"/>
</dbReference>
<accession>A0AAN6FRL3</accession>
<name>A0AAN6FRL3_9PEZI</name>
<evidence type="ECO:0000313" key="2">
    <source>
        <dbReference type="EMBL" id="KAK0973696.1"/>
    </source>
</evidence>
<evidence type="ECO:0000313" key="1">
    <source>
        <dbReference type="EMBL" id="KAK0321005.1"/>
    </source>
</evidence>
<evidence type="ECO:0000313" key="3">
    <source>
        <dbReference type="Proteomes" id="UP001168146"/>
    </source>
</evidence>
<proteinExistence type="predicted"/>
<dbReference type="Proteomes" id="UP001175353">
    <property type="component" value="Unassembled WGS sequence"/>
</dbReference>
<reference evidence="2" key="2">
    <citation type="submission" date="2023-06" db="EMBL/GenBank/DDBJ databases">
        <title>Black Yeasts Isolated from many extreme environments.</title>
        <authorList>
            <person name="Coleine C."/>
            <person name="Stajich J.E."/>
            <person name="Selbmann L."/>
        </authorList>
    </citation>
    <scope>NUCLEOTIDE SEQUENCE</scope>
    <source>
        <strain evidence="2">CCFEE 5200</strain>
    </source>
</reference>
<dbReference type="AlphaFoldDB" id="A0AAN6FRL3"/>
<organism evidence="1 3">
    <name type="scientific">Friedmanniomyces endolithicus</name>
    <dbReference type="NCBI Taxonomy" id="329885"/>
    <lineage>
        <taxon>Eukaryota</taxon>
        <taxon>Fungi</taxon>
        <taxon>Dikarya</taxon>
        <taxon>Ascomycota</taxon>
        <taxon>Pezizomycotina</taxon>
        <taxon>Dothideomycetes</taxon>
        <taxon>Dothideomycetidae</taxon>
        <taxon>Mycosphaerellales</taxon>
        <taxon>Teratosphaeriaceae</taxon>
        <taxon>Friedmanniomyces</taxon>
    </lineage>
</organism>
<comment type="caution">
    <text evidence="1">The sequence shown here is derived from an EMBL/GenBank/DDBJ whole genome shotgun (WGS) entry which is preliminary data.</text>
</comment>
<keyword evidence="4" id="KW-1185">Reference proteome</keyword>
<gene>
    <name evidence="1" type="ORF">LTR82_007922</name>
    <name evidence="2" type="ORF">LTR91_014637</name>
</gene>